<dbReference type="EMBL" id="JAJFAT010000017">
    <property type="protein sequence ID" value="MCC3145802.1"/>
    <property type="molecule type" value="Genomic_DNA"/>
</dbReference>
<dbReference type="GO" id="GO:0008170">
    <property type="term" value="F:N-methyltransferase activity"/>
    <property type="evidence" value="ECO:0007669"/>
    <property type="project" value="InterPro"/>
</dbReference>
<keyword evidence="7" id="KW-1185">Reference proteome</keyword>
<dbReference type="GO" id="GO:0032259">
    <property type="term" value="P:methylation"/>
    <property type="evidence" value="ECO:0007669"/>
    <property type="project" value="UniProtKB-KW"/>
</dbReference>
<evidence type="ECO:0000256" key="3">
    <source>
        <dbReference type="ARBA" id="ARBA00022747"/>
    </source>
</evidence>
<accession>A0AAW4X1X4</accession>
<evidence type="ECO:0000256" key="1">
    <source>
        <dbReference type="ARBA" id="ARBA00022603"/>
    </source>
</evidence>
<reference evidence="6 7" key="1">
    <citation type="submission" date="2021-10" db="EMBL/GenBank/DDBJ databases">
        <authorList>
            <person name="Grouzdev D.S."/>
            <person name="Pantiukh K.S."/>
            <person name="Krutkina M.S."/>
        </authorList>
    </citation>
    <scope>NUCLEOTIDE SEQUENCE [LARGE SCALE GENOMIC DNA]</scope>
    <source>
        <strain evidence="6 7">Z-7514</strain>
    </source>
</reference>
<protein>
    <recommendedName>
        <fullName evidence="4">Methyltransferase</fullName>
        <ecNumber evidence="4">2.1.1.-</ecNumber>
    </recommendedName>
</protein>
<keyword evidence="3" id="KW-0680">Restriction system</keyword>
<evidence type="ECO:0000313" key="7">
    <source>
        <dbReference type="Proteomes" id="UP001199296"/>
    </source>
</evidence>
<evidence type="ECO:0000256" key="2">
    <source>
        <dbReference type="ARBA" id="ARBA00022679"/>
    </source>
</evidence>
<gene>
    <name evidence="6" type="ORF">LJ207_10745</name>
</gene>
<dbReference type="InterPro" id="IPR029063">
    <property type="entry name" value="SAM-dependent_MTases_sf"/>
</dbReference>
<keyword evidence="1" id="KW-0489">Methyltransferase</keyword>
<dbReference type="InterPro" id="IPR001091">
    <property type="entry name" value="RM_Methyltransferase"/>
</dbReference>
<keyword evidence="2" id="KW-0808">Transferase</keyword>
<proteinExistence type="inferred from homology"/>
<dbReference type="InterPro" id="IPR002941">
    <property type="entry name" value="DNA_methylase_N4/N6"/>
</dbReference>
<comment type="caution">
    <text evidence="6">The sequence shown here is derived from an EMBL/GenBank/DDBJ whole genome shotgun (WGS) entry which is preliminary data.</text>
</comment>
<dbReference type="GO" id="GO:0009307">
    <property type="term" value="P:DNA restriction-modification system"/>
    <property type="evidence" value="ECO:0007669"/>
    <property type="project" value="UniProtKB-KW"/>
</dbReference>
<dbReference type="Pfam" id="PF01555">
    <property type="entry name" value="N6_N4_Mtase"/>
    <property type="match status" value="1"/>
</dbReference>
<dbReference type="Proteomes" id="UP001199296">
    <property type="component" value="Unassembled WGS sequence"/>
</dbReference>
<dbReference type="RefSeq" id="WP_369414186.1">
    <property type="nucleotide sequence ID" value="NZ_JAJFAT010000017.1"/>
</dbReference>
<sequence>MHELSNLIQLCNNIYGEDNFVNSIVWKKTNSPKSQASNLGNQHEFVLVYAKNIENINFNKNIGVIGEDYKKAFRHNDNDGRGPYQTVALIAGGAQRSENRSQFEFKGVTEQWLYKKEQLEKWWDENKIYETNNGNYRLKKYLKNVEGKLISDIWIDNEIKPLQGGTSEYLGFDTQKPRSLIKRIIKLIDKKDITILDFFAGSGTTIDATISQNKEDGGNRKYLAVEMGNHFESIMIPRIKKKLSNSLFKYQKLEQYEDTLENIKFESNNLRLINDYDDYIIKYMLDYETKSSVLNIDKFDDPFNYKITITENKEKIDKKVNLMETFNYLIGLKVKTFDVYNQFNRKYKVISGKKDDESVLVIWRKTIDLDLRADKEFIENELNIDDYKKVYINGDNYVENSLLIEESFRKLMLND</sequence>
<dbReference type="AlphaFoldDB" id="A0AAW4X1X4"/>
<organism evidence="6 7">
    <name type="scientific">Halanaerobium polyolivorans</name>
    <dbReference type="NCBI Taxonomy" id="2886943"/>
    <lineage>
        <taxon>Bacteria</taxon>
        <taxon>Bacillati</taxon>
        <taxon>Bacillota</taxon>
        <taxon>Clostridia</taxon>
        <taxon>Halanaerobiales</taxon>
        <taxon>Halanaerobiaceae</taxon>
        <taxon>Halanaerobium</taxon>
    </lineage>
</organism>
<evidence type="ECO:0000256" key="4">
    <source>
        <dbReference type="RuleBase" id="RU362026"/>
    </source>
</evidence>
<dbReference type="PRINTS" id="PR00508">
    <property type="entry name" value="S21N4MTFRASE"/>
</dbReference>
<feature type="domain" description="DNA methylase N-4/N-6" evidence="5">
    <location>
        <begin position="6"/>
        <end position="233"/>
    </location>
</feature>
<evidence type="ECO:0000313" key="6">
    <source>
        <dbReference type="EMBL" id="MCC3145802.1"/>
    </source>
</evidence>
<dbReference type="Gene3D" id="3.40.50.150">
    <property type="entry name" value="Vaccinia Virus protein VP39"/>
    <property type="match status" value="1"/>
</dbReference>
<evidence type="ECO:0000259" key="5">
    <source>
        <dbReference type="Pfam" id="PF01555"/>
    </source>
</evidence>
<comment type="similarity">
    <text evidence="4">Belongs to the N(4)/N(6)-methyltransferase family.</text>
</comment>
<dbReference type="SUPFAM" id="SSF53335">
    <property type="entry name" value="S-adenosyl-L-methionine-dependent methyltransferases"/>
    <property type="match status" value="1"/>
</dbReference>
<dbReference type="GO" id="GO:0003677">
    <property type="term" value="F:DNA binding"/>
    <property type="evidence" value="ECO:0007669"/>
    <property type="project" value="InterPro"/>
</dbReference>
<dbReference type="EC" id="2.1.1.-" evidence="4"/>
<name>A0AAW4X1X4_9FIRM</name>